<sequence>MRIQLKNPQQPAFHHLTVAYWQSLELLTSSHRHILFTSFCPREICLALKLLQSPSTLQLIAFNASVVFLLSLRRPPAACCRVLNALRKLVCWQHTAISDHPDYATTIASAVVWKAHIYAAVRSDYRMRFSNVIASP</sequence>
<accession>A0A4S2LU10</accession>
<keyword evidence="2" id="KW-1185">Reference proteome</keyword>
<gene>
    <name evidence="1" type="ORF">CRM22_004860</name>
</gene>
<organism evidence="1 2">
    <name type="scientific">Opisthorchis felineus</name>
    <dbReference type="NCBI Taxonomy" id="147828"/>
    <lineage>
        <taxon>Eukaryota</taxon>
        <taxon>Metazoa</taxon>
        <taxon>Spiralia</taxon>
        <taxon>Lophotrochozoa</taxon>
        <taxon>Platyhelminthes</taxon>
        <taxon>Trematoda</taxon>
        <taxon>Digenea</taxon>
        <taxon>Opisthorchiida</taxon>
        <taxon>Opisthorchiata</taxon>
        <taxon>Opisthorchiidae</taxon>
        <taxon>Opisthorchis</taxon>
    </lineage>
</organism>
<evidence type="ECO:0000313" key="1">
    <source>
        <dbReference type="EMBL" id="TGZ67311.1"/>
    </source>
</evidence>
<comment type="caution">
    <text evidence="1">The sequence shown here is derived from an EMBL/GenBank/DDBJ whole genome shotgun (WGS) entry which is preliminary data.</text>
</comment>
<protein>
    <submittedName>
        <fullName evidence="1">Uncharacterized protein</fullName>
    </submittedName>
</protein>
<proteinExistence type="predicted"/>
<dbReference type="Proteomes" id="UP000308267">
    <property type="component" value="Unassembled WGS sequence"/>
</dbReference>
<name>A0A4S2LU10_OPIFE</name>
<dbReference type="AlphaFoldDB" id="A0A4S2LU10"/>
<reference evidence="1 2" key="1">
    <citation type="journal article" date="2019" name="BMC Genomics">
        <title>New insights from Opisthorchis felineus genome: update on genomics of the epidemiologically important liver flukes.</title>
        <authorList>
            <person name="Ershov N.I."/>
            <person name="Mordvinov V.A."/>
            <person name="Prokhortchouk E.B."/>
            <person name="Pakharukova M.Y."/>
            <person name="Gunbin K.V."/>
            <person name="Ustyantsev K."/>
            <person name="Genaev M.A."/>
            <person name="Blinov A.G."/>
            <person name="Mazur A."/>
            <person name="Boulygina E."/>
            <person name="Tsygankova S."/>
            <person name="Khrameeva E."/>
            <person name="Chekanov N."/>
            <person name="Fan G."/>
            <person name="Xiao A."/>
            <person name="Zhang H."/>
            <person name="Xu X."/>
            <person name="Yang H."/>
            <person name="Solovyev V."/>
            <person name="Lee S.M."/>
            <person name="Liu X."/>
            <person name="Afonnikov D.A."/>
            <person name="Skryabin K.G."/>
        </authorList>
    </citation>
    <scope>NUCLEOTIDE SEQUENCE [LARGE SCALE GENOMIC DNA]</scope>
    <source>
        <strain evidence="1">AK-0245</strain>
        <tissue evidence="1">Whole organism</tissue>
    </source>
</reference>
<dbReference type="EMBL" id="SJOL01006421">
    <property type="protein sequence ID" value="TGZ67311.1"/>
    <property type="molecule type" value="Genomic_DNA"/>
</dbReference>
<evidence type="ECO:0000313" key="2">
    <source>
        <dbReference type="Proteomes" id="UP000308267"/>
    </source>
</evidence>